<dbReference type="SMART" id="SM00382">
    <property type="entry name" value="AAA"/>
    <property type="match status" value="1"/>
</dbReference>
<evidence type="ECO:0000313" key="3">
    <source>
        <dbReference type="Proteomes" id="UP000228906"/>
    </source>
</evidence>
<dbReference type="Pfam" id="PF13635">
    <property type="entry name" value="DUF4143"/>
    <property type="match status" value="1"/>
</dbReference>
<reference evidence="3" key="1">
    <citation type="submission" date="2017-09" db="EMBL/GenBank/DDBJ databases">
        <title>Depth-based differentiation of microbial function through sediment-hosted aquifers and enrichment of novel symbionts in the deep terrestrial subsurface.</title>
        <authorList>
            <person name="Probst A.J."/>
            <person name="Ladd B."/>
            <person name="Jarett J.K."/>
            <person name="Geller-Mcgrath D.E."/>
            <person name="Sieber C.M.K."/>
            <person name="Emerson J.B."/>
            <person name="Anantharaman K."/>
            <person name="Thomas B.C."/>
            <person name="Malmstrom R."/>
            <person name="Stieglmeier M."/>
            <person name="Klingl A."/>
            <person name="Woyke T."/>
            <person name="Ryan C.M."/>
            <person name="Banfield J.F."/>
        </authorList>
    </citation>
    <scope>NUCLEOTIDE SEQUENCE [LARGE SCALE GENOMIC DNA]</scope>
</reference>
<dbReference type="Pfam" id="PF13173">
    <property type="entry name" value="AAA_14"/>
    <property type="match status" value="1"/>
</dbReference>
<dbReference type="InterPro" id="IPR041682">
    <property type="entry name" value="AAA_14"/>
</dbReference>
<dbReference type="InterPro" id="IPR027417">
    <property type="entry name" value="P-loop_NTPase"/>
</dbReference>
<dbReference type="InterPro" id="IPR003593">
    <property type="entry name" value="AAA+_ATPase"/>
</dbReference>
<dbReference type="SUPFAM" id="SSF52540">
    <property type="entry name" value="P-loop containing nucleoside triphosphate hydrolases"/>
    <property type="match status" value="1"/>
</dbReference>
<dbReference type="AlphaFoldDB" id="A0A2H0UVQ2"/>
<dbReference type="EMBL" id="PFAV01000068">
    <property type="protein sequence ID" value="PIR90912.1"/>
    <property type="molecule type" value="Genomic_DNA"/>
</dbReference>
<dbReference type="Gene3D" id="3.40.50.300">
    <property type="entry name" value="P-loop containing nucleotide triphosphate hydrolases"/>
    <property type="match status" value="2"/>
</dbReference>
<dbReference type="Proteomes" id="UP000228906">
    <property type="component" value="Unassembled WGS sequence"/>
</dbReference>
<comment type="caution">
    <text evidence="2">The sequence shown here is derived from an EMBL/GenBank/DDBJ whole genome shotgun (WGS) entry which is preliminary data.</text>
</comment>
<name>A0A2H0UVQ2_9BACT</name>
<dbReference type="PANTHER" id="PTHR43566">
    <property type="entry name" value="CONSERVED PROTEIN"/>
    <property type="match status" value="1"/>
</dbReference>
<dbReference type="PANTHER" id="PTHR43566:SF1">
    <property type="entry name" value="AAA+ ATPASE DOMAIN-CONTAINING PROTEIN"/>
    <property type="match status" value="1"/>
</dbReference>
<protein>
    <recommendedName>
        <fullName evidence="1">AAA+ ATPase domain-containing protein</fullName>
    </recommendedName>
</protein>
<sequence length="413" mass="48102">MPGHIPPKIYPRKIASQIEKALKIPEIIVIHGARQTGKTTLLDILMEKLRQKHESKNIVYFDLEDFELLELCDKGVPSTIEHLKAIGCDFQKKIFLFIDEIQYLQNPSSFLKYFFDHWKGKIKLVVSGSSSFAIKSKFKDSLVGRTMDFELFGLDFEEFLSFKELSFDLATKDELVVNKLKKLFQEFIFYGSYPRIILEKSLEIKEALLKQIINTYLRKDIKDLANITDINKFNKLLRVLAGQSGKLLNVLELANTVGIARPTLDNYLAILESTYVIKIINPFFRNLRAELTKMPKVYFEDLGIKTILEKGGFARKLEGDNLETAVFSLLRKKFNAEGIHFWRTAQKEEIDFVVENRNHILVYEVKINCRNKDRLLLNKFKKLYPKAKTHLVGFGFVDKQKIKELNFIYPWQL</sequence>
<accession>A0A2H0UVQ2</accession>
<dbReference type="InterPro" id="IPR025420">
    <property type="entry name" value="DUF4143"/>
</dbReference>
<evidence type="ECO:0000259" key="1">
    <source>
        <dbReference type="SMART" id="SM00382"/>
    </source>
</evidence>
<gene>
    <name evidence="2" type="ORF">COU03_03680</name>
</gene>
<evidence type="ECO:0000313" key="2">
    <source>
        <dbReference type="EMBL" id="PIR90912.1"/>
    </source>
</evidence>
<proteinExistence type="predicted"/>
<organism evidence="2 3">
    <name type="scientific">bacterium (Candidatus Gribaldobacteria) CG10_big_fil_rev_8_21_14_0_10_41_12</name>
    <dbReference type="NCBI Taxonomy" id="2014277"/>
    <lineage>
        <taxon>Bacteria</taxon>
        <taxon>Candidatus Gribaldobacteria</taxon>
    </lineage>
</organism>
<feature type="domain" description="AAA+ ATPase" evidence="1">
    <location>
        <begin position="24"/>
        <end position="157"/>
    </location>
</feature>